<feature type="compositionally biased region" description="Low complexity" evidence="1">
    <location>
        <begin position="44"/>
        <end position="53"/>
    </location>
</feature>
<feature type="region of interest" description="Disordered" evidence="1">
    <location>
        <begin position="20"/>
        <end position="81"/>
    </location>
</feature>
<dbReference type="Proteomes" id="UP000799291">
    <property type="component" value="Unassembled WGS sequence"/>
</dbReference>
<proteinExistence type="predicted"/>
<reference evidence="2" key="1">
    <citation type="journal article" date="2020" name="Stud. Mycol.">
        <title>101 Dothideomycetes genomes: a test case for predicting lifestyles and emergence of pathogens.</title>
        <authorList>
            <person name="Haridas S."/>
            <person name="Albert R."/>
            <person name="Binder M."/>
            <person name="Bloem J."/>
            <person name="Labutti K."/>
            <person name="Salamov A."/>
            <person name="Andreopoulos B."/>
            <person name="Baker S."/>
            <person name="Barry K."/>
            <person name="Bills G."/>
            <person name="Bluhm B."/>
            <person name="Cannon C."/>
            <person name="Castanera R."/>
            <person name="Culley D."/>
            <person name="Daum C."/>
            <person name="Ezra D."/>
            <person name="Gonzalez J."/>
            <person name="Henrissat B."/>
            <person name="Kuo A."/>
            <person name="Liang C."/>
            <person name="Lipzen A."/>
            <person name="Lutzoni F."/>
            <person name="Magnuson J."/>
            <person name="Mondo S."/>
            <person name="Nolan M."/>
            <person name="Ohm R."/>
            <person name="Pangilinan J."/>
            <person name="Park H.-J."/>
            <person name="Ramirez L."/>
            <person name="Alfaro M."/>
            <person name="Sun H."/>
            <person name="Tritt A."/>
            <person name="Yoshinaga Y."/>
            <person name="Zwiers L.-H."/>
            <person name="Turgeon B."/>
            <person name="Goodwin S."/>
            <person name="Spatafora J."/>
            <person name="Crous P."/>
            <person name="Grigoriev I."/>
        </authorList>
    </citation>
    <scope>NUCLEOTIDE SEQUENCE</scope>
    <source>
        <strain evidence="2">CBS 122367</strain>
    </source>
</reference>
<evidence type="ECO:0000313" key="3">
    <source>
        <dbReference type="Proteomes" id="UP000799291"/>
    </source>
</evidence>
<organism evidence="2 3">
    <name type="scientific">Lentithecium fluviatile CBS 122367</name>
    <dbReference type="NCBI Taxonomy" id="1168545"/>
    <lineage>
        <taxon>Eukaryota</taxon>
        <taxon>Fungi</taxon>
        <taxon>Dikarya</taxon>
        <taxon>Ascomycota</taxon>
        <taxon>Pezizomycotina</taxon>
        <taxon>Dothideomycetes</taxon>
        <taxon>Pleosporomycetidae</taxon>
        <taxon>Pleosporales</taxon>
        <taxon>Massarineae</taxon>
        <taxon>Lentitheciaceae</taxon>
        <taxon>Lentithecium</taxon>
    </lineage>
</organism>
<dbReference type="AlphaFoldDB" id="A0A6G1J8V1"/>
<keyword evidence="3" id="KW-1185">Reference proteome</keyword>
<feature type="region of interest" description="Disordered" evidence="1">
    <location>
        <begin position="243"/>
        <end position="370"/>
    </location>
</feature>
<accession>A0A6G1J8V1</accession>
<feature type="compositionally biased region" description="Basic and acidic residues" evidence="1">
    <location>
        <begin position="339"/>
        <end position="363"/>
    </location>
</feature>
<protein>
    <submittedName>
        <fullName evidence="2">Uncharacterized protein</fullName>
    </submittedName>
</protein>
<gene>
    <name evidence="2" type="ORF">K458DRAFT_402394</name>
</gene>
<name>A0A6G1J8V1_9PLEO</name>
<sequence length="370" mass="41223">MTTNRRQLFGSWRRRKGLSIIPEESETSRKNSCVNPDAKHQSHLRSLSISLRSKSSEQQLAESENRALDGDNGPTTTVPIDDRTEVTSAVPMRSKSKSIRRELRRALAIIAPRKSKKDESIEKEKEKEEGEIAKAKLEFGSTFDLSSVIRCARRTPETDQLANFLLPAATTAAEMSRRRRDLVKSVALSRHSIIDMSGADWDVNRFYHGDLVTKDIYTMEGQWPMPVAEPEASRGFFGTYDGSRTTQRGCGQPVGHWDTGAGVERVDTSLLPRVPERSPLRGSCPGTARTGTRPTSEEDLSEESQTPESVDQEPPGQTGTNPDEREEVSFEGVGAKWTVLERTRALLPRTRHDSGETSDRENENLATVLT</sequence>
<dbReference type="EMBL" id="MU005576">
    <property type="protein sequence ID" value="KAF2686848.1"/>
    <property type="molecule type" value="Genomic_DNA"/>
</dbReference>
<feature type="compositionally biased region" description="Polar residues" evidence="1">
    <location>
        <begin position="303"/>
        <end position="321"/>
    </location>
</feature>
<evidence type="ECO:0000313" key="2">
    <source>
        <dbReference type="EMBL" id="KAF2686848.1"/>
    </source>
</evidence>
<evidence type="ECO:0000256" key="1">
    <source>
        <dbReference type="SAM" id="MobiDB-lite"/>
    </source>
</evidence>